<evidence type="ECO:0000313" key="2">
    <source>
        <dbReference type="Proteomes" id="UP000218334"/>
    </source>
</evidence>
<evidence type="ECO:0000313" key="1">
    <source>
        <dbReference type="EMBL" id="PBK68322.1"/>
    </source>
</evidence>
<organism evidence="1 2">
    <name type="scientific">Armillaria solidipes</name>
    <dbReference type="NCBI Taxonomy" id="1076256"/>
    <lineage>
        <taxon>Eukaryota</taxon>
        <taxon>Fungi</taxon>
        <taxon>Dikarya</taxon>
        <taxon>Basidiomycota</taxon>
        <taxon>Agaricomycotina</taxon>
        <taxon>Agaricomycetes</taxon>
        <taxon>Agaricomycetidae</taxon>
        <taxon>Agaricales</taxon>
        <taxon>Marasmiineae</taxon>
        <taxon>Physalacriaceae</taxon>
        <taxon>Armillaria</taxon>
    </lineage>
</organism>
<reference evidence="2" key="1">
    <citation type="journal article" date="2017" name="Nat. Ecol. Evol.">
        <title>Genome expansion and lineage-specific genetic innovations in the forest pathogenic fungi Armillaria.</title>
        <authorList>
            <person name="Sipos G."/>
            <person name="Prasanna A.N."/>
            <person name="Walter M.C."/>
            <person name="O'Connor E."/>
            <person name="Balint B."/>
            <person name="Krizsan K."/>
            <person name="Kiss B."/>
            <person name="Hess J."/>
            <person name="Varga T."/>
            <person name="Slot J."/>
            <person name="Riley R."/>
            <person name="Boka B."/>
            <person name="Rigling D."/>
            <person name="Barry K."/>
            <person name="Lee J."/>
            <person name="Mihaltcheva S."/>
            <person name="LaButti K."/>
            <person name="Lipzen A."/>
            <person name="Waldron R."/>
            <person name="Moloney N.M."/>
            <person name="Sperisen C."/>
            <person name="Kredics L."/>
            <person name="Vagvoelgyi C."/>
            <person name="Patrignani A."/>
            <person name="Fitzpatrick D."/>
            <person name="Nagy I."/>
            <person name="Doyle S."/>
            <person name="Anderson J.B."/>
            <person name="Grigoriev I.V."/>
            <person name="Gueldener U."/>
            <person name="Muensterkoetter M."/>
            <person name="Nagy L.G."/>
        </authorList>
    </citation>
    <scope>NUCLEOTIDE SEQUENCE [LARGE SCALE GENOMIC DNA]</scope>
    <source>
        <strain evidence="2">28-4</strain>
    </source>
</reference>
<keyword evidence="2" id="KW-1185">Reference proteome</keyword>
<protein>
    <submittedName>
        <fullName evidence="1">Uncharacterized protein</fullName>
    </submittedName>
</protein>
<dbReference type="EMBL" id="KZ293433">
    <property type="protein sequence ID" value="PBK68322.1"/>
    <property type="molecule type" value="Genomic_DNA"/>
</dbReference>
<dbReference type="STRING" id="1076256.A0A2H3BMX2"/>
<dbReference type="Proteomes" id="UP000218334">
    <property type="component" value="Unassembled WGS sequence"/>
</dbReference>
<gene>
    <name evidence="1" type="ORF">ARMSODRAFT_958437</name>
</gene>
<name>A0A2H3BMX2_9AGAR</name>
<proteinExistence type="predicted"/>
<dbReference type="AlphaFoldDB" id="A0A2H3BMX2"/>
<accession>A0A2H3BMX2</accession>
<sequence length="64" mass="7321">MKILGRVVDEKSIRMDPDKVDCIRNWKTPSIRGPMGILHALTGSASQFRWSFTEQRAFGLFARP</sequence>